<dbReference type="PANTHER" id="PTHR36849">
    <property type="entry name" value="CYTOPLASMIC PROTEIN-RELATED"/>
    <property type="match status" value="1"/>
</dbReference>
<dbReference type="RefSeq" id="WP_184514782.1">
    <property type="nucleotide sequence ID" value="NZ_CP050292.1"/>
</dbReference>
<dbReference type="Proteomes" id="UP000515291">
    <property type="component" value="Chromosome"/>
</dbReference>
<dbReference type="PANTHER" id="PTHR36849:SF1">
    <property type="entry name" value="CYTOPLASMIC PROTEIN"/>
    <property type="match status" value="1"/>
</dbReference>
<dbReference type="AlphaFoldDB" id="A0A7G6TTZ7"/>
<sequence>MATISIKRVYESPSHRDGKRILVDRLWPRGLRKVDAAIDVWMKDIAPQPSLRTWFDHRADRFNEFKHQYLDELRSNPAVPTLLAIIGNHTATLLFAAHDTKINHAVILATFLTKAQLTTSPGRHVS</sequence>
<gene>
    <name evidence="1" type="ORF">HB776_02480</name>
</gene>
<reference evidence="2" key="1">
    <citation type="journal article" date="2020" name="Mol. Plant Microbe">
        <title>Rhizobial microsymbionts of the narrowly endemic Oxytropis species growing in Kamchatka are characterized by significant genetic diversity and possess a set of genes that are associated with T3SS and T6SS secretion systems and can affect the development of symbiosis.</title>
        <authorList>
            <person name="Safronova V."/>
            <person name="Guro P."/>
            <person name="Sazanova A."/>
            <person name="Kuznetsova I."/>
            <person name="Belimov A."/>
            <person name="Yakubov V."/>
            <person name="Chirak E."/>
            <person name="Afonin A."/>
            <person name="Gogolev Y."/>
            <person name="Andronov E."/>
            <person name="Tikhonovich I."/>
        </authorList>
    </citation>
    <scope>NUCLEOTIDE SEQUENCE [LARGE SCALE GENOMIC DNA]</scope>
    <source>
        <strain evidence="2">581</strain>
    </source>
</reference>
<evidence type="ECO:0000313" key="1">
    <source>
        <dbReference type="EMBL" id="QND70229.1"/>
    </source>
</evidence>
<evidence type="ECO:0000313" key="2">
    <source>
        <dbReference type="Proteomes" id="UP000515291"/>
    </source>
</evidence>
<organism evidence="1 2">
    <name type="scientific">Tardiphaga robiniae</name>
    <dbReference type="NCBI Taxonomy" id="943830"/>
    <lineage>
        <taxon>Bacteria</taxon>
        <taxon>Pseudomonadati</taxon>
        <taxon>Pseudomonadota</taxon>
        <taxon>Alphaproteobacteria</taxon>
        <taxon>Hyphomicrobiales</taxon>
        <taxon>Nitrobacteraceae</taxon>
        <taxon>Tardiphaga</taxon>
    </lineage>
</organism>
<proteinExistence type="predicted"/>
<dbReference type="Pfam" id="PF22752">
    <property type="entry name" value="DUF488-N3i"/>
    <property type="match status" value="1"/>
</dbReference>
<dbReference type="EMBL" id="CP050292">
    <property type="protein sequence ID" value="QND70229.1"/>
    <property type="molecule type" value="Genomic_DNA"/>
</dbReference>
<name>A0A7G6TTZ7_9BRAD</name>
<protein>
    <submittedName>
        <fullName evidence="1">DUF488 family protein</fullName>
    </submittedName>
</protein>
<dbReference type="InterPro" id="IPR052552">
    <property type="entry name" value="YeaO-like"/>
</dbReference>
<accession>A0A7G6TTZ7</accession>
<dbReference type="KEGG" id="trb:HB776_02480"/>